<gene>
    <name evidence="1" type="ORF">BDV38DRAFT_287393</name>
</gene>
<dbReference type="Proteomes" id="UP000325672">
    <property type="component" value="Unassembled WGS sequence"/>
</dbReference>
<evidence type="ECO:0000313" key="1">
    <source>
        <dbReference type="EMBL" id="KAE8132799.1"/>
    </source>
</evidence>
<proteinExistence type="predicted"/>
<sequence>MFLVKTGVMGFAILGICSRIALVASMSKPVFPPVVSDNVSSADQMNPLADASAKANAEWIYCREPAWDAAVTDIAFVFLSMCAIVE</sequence>
<evidence type="ECO:0000313" key="2">
    <source>
        <dbReference type="Proteomes" id="UP000325672"/>
    </source>
</evidence>
<accession>A0A5N6SG07</accession>
<keyword evidence="2" id="KW-1185">Reference proteome</keyword>
<dbReference type="AlphaFoldDB" id="A0A5N6SG07"/>
<organism evidence="1 2">
    <name type="scientific">Aspergillus pseudotamarii</name>
    <dbReference type="NCBI Taxonomy" id="132259"/>
    <lineage>
        <taxon>Eukaryota</taxon>
        <taxon>Fungi</taxon>
        <taxon>Dikarya</taxon>
        <taxon>Ascomycota</taxon>
        <taxon>Pezizomycotina</taxon>
        <taxon>Eurotiomycetes</taxon>
        <taxon>Eurotiomycetidae</taxon>
        <taxon>Eurotiales</taxon>
        <taxon>Aspergillaceae</taxon>
        <taxon>Aspergillus</taxon>
        <taxon>Aspergillus subgen. Circumdati</taxon>
    </lineage>
</organism>
<name>A0A5N6SG07_ASPPS</name>
<reference evidence="1 2" key="1">
    <citation type="submission" date="2019-04" db="EMBL/GenBank/DDBJ databases">
        <title>Friends and foes A comparative genomics study of 23 Aspergillus species from section Flavi.</title>
        <authorList>
            <consortium name="DOE Joint Genome Institute"/>
            <person name="Kjaerbolling I."/>
            <person name="Vesth T."/>
            <person name="Frisvad J.C."/>
            <person name="Nybo J.L."/>
            <person name="Theobald S."/>
            <person name="Kildgaard S."/>
            <person name="Isbrandt T."/>
            <person name="Kuo A."/>
            <person name="Sato A."/>
            <person name="Lyhne E.K."/>
            <person name="Kogle M.E."/>
            <person name="Wiebenga A."/>
            <person name="Kun R.S."/>
            <person name="Lubbers R.J."/>
            <person name="Makela M.R."/>
            <person name="Barry K."/>
            <person name="Chovatia M."/>
            <person name="Clum A."/>
            <person name="Daum C."/>
            <person name="Haridas S."/>
            <person name="He G."/>
            <person name="LaButti K."/>
            <person name="Lipzen A."/>
            <person name="Mondo S."/>
            <person name="Riley R."/>
            <person name="Salamov A."/>
            <person name="Simmons B.A."/>
            <person name="Magnuson J.K."/>
            <person name="Henrissat B."/>
            <person name="Mortensen U.H."/>
            <person name="Larsen T.O."/>
            <person name="Devries R.P."/>
            <person name="Grigoriev I.V."/>
            <person name="Machida M."/>
            <person name="Baker S.E."/>
            <person name="Andersen M.R."/>
        </authorList>
    </citation>
    <scope>NUCLEOTIDE SEQUENCE [LARGE SCALE GENOMIC DNA]</scope>
    <source>
        <strain evidence="1 2">CBS 117625</strain>
    </source>
</reference>
<protein>
    <submittedName>
        <fullName evidence="1">Uncharacterized protein</fullName>
    </submittedName>
</protein>
<dbReference type="GeneID" id="43645068"/>
<dbReference type="RefSeq" id="XP_031908862.1">
    <property type="nucleotide sequence ID" value="XM_032060858.1"/>
</dbReference>
<dbReference type="EMBL" id="ML743626">
    <property type="protein sequence ID" value="KAE8132799.1"/>
    <property type="molecule type" value="Genomic_DNA"/>
</dbReference>